<feature type="transmembrane region" description="Helical" evidence="5">
    <location>
        <begin position="324"/>
        <end position="345"/>
    </location>
</feature>
<dbReference type="SUPFAM" id="SSF103473">
    <property type="entry name" value="MFS general substrate transporter"/>
    <property type="match status" value="1"/>
</dbReference>
<name>A0AAV1JLY0_9NEOP</name>
<reference evidence="7 8" key="1">
    <citation type="submission" date="2023-11" db="EMBL/GenBank/DDBJ databases">
        <authorList>
            <person name="Okamura Y."/>
        </authorList>
    </citation>
    <scope>NUCLEOTIDE SEQUENCE [LARGE SCALE GENOMIC DNA]</scope>
</reference>
<dbReference type="Proteomes" id="UP001497472">
    <property type="component" value="Unassembled WGS sequence"/>
</dbReference>
<evidence type="ECO:0000256" key="3">
    <source>
        <dbReference type="ARBA" id="ARBA00022989"/>
    </source>
</evidence>
<dbReference type="GO" id="GO:0016020">
    <property type="term" value="C:membrane"/>
    <property type="evidence" value="ECO:0007669"/>
    <property type="project" value="UniProtKB-SubCell"/>
</dbReference>
<gene>
    <name evidence="7" type="ORF">LNINA_LOCUS8752</name>
</gene>
<feature type="transmembrane region" description="Helical" evidence="5">
    <location>
        <begin position="50"/>
        <end position="68"/>
    </location>
</feature>
<organism evidence="7 8">
    <name type="scientific">Leptosia nina</name>
    <dbReference type="NCBI Taxonomy" id="320188"/>
    <lineage>
        <taxon>Eukaryota</taxon>
        <taxon>Metazoa</taxon>
        <taxon>Ecdysozoa</taxon>
        <taxon>Arthropoda</taxon>
        <taxon>Hexapoda</taxon>
        <taxon>Insecta</taxon>
        <taxon>Pterygota</taxon>
        <taxon>Neoptera</taxon>
        <taxon>Endopterygota</taxon>
        <taxon>Lepidoptera</taxon>
        <taxon>Glossata</taxon>
        <taxon>Ditrysia</taxon>
        <taxon>Papilionoidea</taxon>
        <taxon>Pieridae</taxon>
        <taxon>Pierinae</taxon>
        <taxon>Leptosia</taxon>
    </lineage>
</organism>
<evidence type="ECO:0000313" key="8">
    <source>
        <dbReference type="Proteomes" id="UP001497472"/>
    </source>
</evidence>
<evidence type="ECO:0000256" key="1">
    <source>
        <dbReference type="ARBA" id="ARBA00004141"/>
    </source>
</evidence>
<feature type="transmembrane region" description="Helical" evidence="5">
    <location>
        <begin position="420"/>
        <end position="441"/>
    </location>
</feature>
<evidence type="ECO:0000259" key="6">
    <source>
        <dbReference type="PROSITE" id="PS50850"/>
    </source>
</evidence>
<feature type="transmembrane region" description="Helical" evidence="5">
    <location>
        <begin position="166"/>
        <end position="185"/>
    </location>
</feature>
<dbReference type="GO" id="GO:0022857">
    <property type="term" value="F:transmembrane transporter activity"/>
    <property type="evidence" value="ECO:0007669"/>
    <property type="project" value="InterPro"/>
</dbReference>
<dbReference type="PROSITE" id="PS50850">
    <property type="entry name" value="MFS"/>
    <property type="match status" value="1"/>
</dbReference>
<dbReference type="InterPro" id="IPR036259">
    <property type="entry name" value="MFS_trans_sf"/>
</dbReference>
<feature type="transmembrane region" description="Helical" evidence="5">
    <location>
        <begin position="357"/>
        <end position="378"/>
    </location>
</feature>
<comment type="subcellular location">
    <subcellularLocation>
        <location evidence="1">Membrane</location>
        <topology evidence="1">Multi-pass membrane protein</topology>
    </subcellularLocation>
</comment>
<dbReference type="EMBL" id="CAVLEF010000011">
    <property type="protein sequence ID" value="CAK1549459.1"/>
    <property type="molecule type" value="Genomic_DNA"/>
</dbReference>
<dbReference type="Gene3D" id="1.20.1250.20">
    <property type="entry name" value="MFS general substrate transporter like domains"/>
    <property type="match status" value="1"/>
</dbReference>
<evidence type="ECO:0000256" key="2">
    <source>
        <dbReference type="ARBA" id="ARBA00022692"/>
    </source>
</evidence>
<dbReference type="Pfam" id="PF00083">
    <property type="entry name" value="Sugar_tr"/>
    <property type="match status" value="1"/>
</dbReference>
<keyword evidence="4 5" id="KW-0472">Membrane</keyword>
<feature type="transmembrane region" description="Helical" evidence="5">
    <location>
        <begin position="104"/>
        <end position="125"/>
    </location>
</feature>
<dbReference type="AlphaFoldDB" id="A0AAV1JLY0"/>
<feature type="transmembrane region" description="Helical" evidence="5">
    <location>
        <begin position="80"/>
        <end position="98"/>
    </location>
</feature>
<evidence type="ECO:0000256" key="5">
    <source>
        <dbReference type="SAM" id="Phobius"/>
    </source>
</evidence>
<sequence length="494" mass="55268">MQGRTIQQILITVGLTLCNITDGFIFGQMSGMLDALTRDDASVKLTVGEISLIAAIINVTCICGFAVVGVATEIFGRRRAISIITSPVILCWIVVYFVEDKTTLLLTRVLVGVSYGGILIISKVSIGEYITPKKRSLYVNVIASGGQLMGTTLGHLLSLAMNWRNVALIGLVPTALSCILPFFWVESPSWLASKGRYEECERAFRALHVLDEDSEKELRLLIALEKRKESVVNVDRSYMAPIKKIIKASRQKYFWKVILLSIIINVYRIAAGRVLFSTLALSIFRDFTGYSNLWGITLLVDGLGIFGALNSCILVSVFNKLRTLIFVFGSLGNFILMFLSGVCYFTENKSEDNTIVWVKASLLALYFLFVNSGAYPVLETLLSEIYPLEAKTFCIFIVGAIAGVLQFLTIKSAPEMFKNIGYDGTFFLFSVIIFMCIAYLWKFMPETKGETLQDIEMFFKADYLPSEEHKEDTVCDSMINKEFMPSVDFKQEDK</sequence>
<keyword evidence="3 5" id="KW-1133">Transmembrane helix</keyword>
<accession>A0AAV1JLY0</accession>
<dbReference type="PANTHER" id="PTHR48021:SF1">
    <property type="entry name" value="GH07001P-RELATED"/>
    <property type="match status" value="1"/>
</dbReference>
<keyword evidence="2 5" id="KW-0812">Transmembrane</keyword>
<dbReference type="PANTHER" id="PTHR48021">
    <property type="match status" value="1"/>
</dbReference>
<protein>
    <recommendedName>
        <fullName evidence="6">Major facilitator superfamily (MFS) profile domain-containing protein</fullName>
    </recommendedName>
</protein>
<dbReference type="InterPro" id="IPR020846">
    <property type="entry name" value="MFS_dom"/>
</dbReference>
<proteinExistence type="predicted"/>
<dbReference type="InterPro" id="IPR050549">
    <property type="entry name" value="MFS_Trehalose_Transporter"/>
</dbReference>
<comment type="caution">
    <text evidence="7">The sequence shown here is derived from an EMBL/GenBank/DDBJ whole genome shotgun (WGS) entry which is preliminary data.</text>
</comment>
<feature type="domain" description="Major facilitator superfamily (MFS) profile" evidence="6">
    <location>
        <begin position="7"/>
        <end position="448"/>
    </location>
</feature>
<keyword evidence="8" id="KW-1185">Reference proteome</keyword>
<dbReference type="InterPro" id="IPR005828">
    <property type="entry name" value="MFS_sugar_transport-like"/>
</dbReference>
<evidence type="ECO:0000313" key="7">
    <source>
        <dbReference type="EMBL" id="CAK1549459.1"/>
    </source>
</evidence>
<feature type="transmembrane region" description="Helical" evidence="5">
    <location>
        <begin position="390"/>
        <end position="408"/>
    </location>
</feature>
<feature type="transmembrane region" description="Helical" evidence="5">
    <location>
        <begin position="9"/>
        <end position="30"/>
    </location>
</feature>
<feature type="transmembrane region" description="Helical" evidence="5">
    <location>
        <begin position="137"/>
        <end position="160"/>
    </location>
</feature>
<evidence type="ECO:0000256" key="4">
    <source>
        <dbReference type="ARBA" id="ARBA00023136"/>
    </source>
</evidence>
<feature type="transmembrane region" description="Helical" evidence="5">
    <location>
        <begin position="253"/>
        <end position="276"/>
    </location>
</feature>
<feature type="transmembrane region" description="Helical" evidence="5">
    <location>
        <begin position="296"/>
        <end position="317"/>
    </location>
</feature>